<reference evidence="4 5" key="1">
    <citation type="journal article" date="2016" name="Sci. Rep.">
        <title>Metabolic traits of an uncultured archaeal lineage -MSBL1- from brine pools of the Red Sea.</title>
        <authorList>
            <person name="Mwirichia R."/>
            <person name="Alam I."/>
            <person name="Rashid M."/>
            <person name="Vinu M."/>
            <person name="Ba-Alawi W."/>
            <person name="Anthony Kamau A."/>
            <person name="Kamanda Ngugi D."/>
            <person name="Goker M."/>
            <person name="Klenk H.P."/>
            <person name="Bajic V."/>
            <person name="Stingl U."/>
        </authorList>
    </citation>
    <scope>NUCLEOTIDE SEQUENCE [LARGE SCALE GENOMIC DNA]</scope>
    <source>
        <strain evidence="4">SCGC-AAA259E19</strain>
    </source>
</reference>
<proteinExistence type="predicted"/>
<dbReference type="Proteomes" id="UP000070284">
    <property type="component" value="Unassembled WGS sequence"/>
</dbReference>
<dbReference type="InterPro" id="IPR047650">
    <property type="entry name" value="Transpos_IS110"/>
</dbReference>
<comment type="caution">
    <text evidence="4">The sequence shown here is derived from an EMBL/GenBank/DDBJ whole genome shotgun (WGS) entry which is preliminary data.</text>
</comment>
<dbReference type="PANTHER" id="PTHR33055:SF13">
    <property type="entry name" value="TRANSPOSASE"/>
    <property type="match status" value="1"/>
</dbReference>
<evidence type="ECO:0000256" key="1">
    <source>
        <dbReference type="SAM" id="MobiDB-lite"/>
    </source>
</evidence>
<dbReference type="Pfam" id="PF02371">
    <property type="entry name" value="Transposase_20"/>
    <property type="match status" value="1"/>
</dbReference>
<evidence type="ECO:0000313" key="4">
    <source>
        <dbReference type="EMBL" id="KXA92000.1"/>
    </source>
</evidence>
<protein>
    <submittedName>
        <fullName evidence="4">Uncharacterized protein</fullName>
    </submittedName>
</protein>
<keyword evidence="5" id="KW-1185">Reference proteome</keyword>
<feature type="region of interest" description="Disordered" evidence="1">
    <location>
        <begin position="258"/>
        <end position="280"/>
    </location>
</feature>
<feature type="domain" description="Transposase IS116/IS110/IS902 C-terminal" evidence="3">
    <location>
        <begin position="211"/>
        <end position="261"/>
    </location>
</feature>
<dbReference type="Pfam" id="PF01548">
    <property type="entry name" value="DEDD_Tnp_IS110"/>
    <property type="match status" value="1"/>
</dbReference>
<feature type="domain" description="Transposase IS110-like N-terminal" evidence="2">
    <location>
        <begin position="11"/>
        <end position="152"/>
    </location>
</feature>
<sequence length="319" mass="36336">MEVKKFMTVSAGLDVHKDRCHGVIMDEDGEILKDEKFENSLPGIQEFFKGFKHADVVMESSYSWRPTYERLEEIGFEAKLAHPKRTRAIAESEIKTDSIDARTLAHLLRTGLVHEAYVPSREIRELRDKVRLRTKLVRERTRLRNKIRAELEKNRIDLDENPFTEKGRKKLKETGIVSIEHYLAVFEKLDERVKMITKGLEEIAEKREDTSLLMTIPGIGHISALVIVAEIGDIDRFDSPEKLCSYAGLVPKVHQSGDTLRIGGDKEGSKQSSPLDNGRKRLVPCQSRGLTYNQILREKGTGKRIEKSSDSVSIKSLLL</sequence>
<dbReference type="GO" id="GO:0006313">
    <property type="term" value="P:DNA transposition"/>
    <property type="evidence" value="ECO:0007669"/>
    <property type="project" value="InterPro"/>
</dbReference>
<organism evidence="4 5">
    <name type="scientific">candidate division MSBL1 archaeon SCGC-AAA259E19</name>
    <dbReference type="NCBI Taxonomy" id="1698264"/>
    <lineage>
        <taxon>Archaea</taxon>
        <taxon>Methanobacteriati</taxon>
        <taxon>Methanobacteriota</taxon>
        <taxon>candidate division MSBL1</taxon>
    </lineage>
</organism>
<name>A0A133UCT4_9EURY</name>
<dbReference type="AlphaFoldDB" id="A0A133UCT4"/>
<accession>A0A133UCT4</accession>
<dbReference type="InterPro" id="IPR002525">
    <property type="entry name" value="Transp_IS110-like_N"/>
</dbReference>
<dbReference type="NCBIfam" id="NF033542">
    <property type="entry name" value="transpos_IS110"/>
    <property type="match status" value="1"/>
</dbReference>
<dbReference type="PANTHER" id="PTHR33055">
    <property type="entry name" value="TRANSPOSASE FOR INSERTION SEQUENCE ELEMENT IS1111A"/>
    <property type="match status" value="1"/>
</dbReference>
<dbReference type="GO" id="GO:0003677">
    <property type="term" value="F:DNA binding"/>
    <property type="evidence" value="ECO:0007669"/>
    <property type="project" value="InterPro"/>
</dbReference>
<evidence type="ECO:0000313" key="5">
    <source>
        <dbReference type="Proteomes" id="UP000070284"/>
    </source>
</evidence>
<gene>
    <name evidence="4" type="ORF">AKJ65_08210</name>
</gene>
<dbReference type="InterPro" id="IPR003346">
    <property type="entry name" value="Transposase_20"/>
</dbReference>
<dbReference type="EMBL" id="LHXO01000197">
    <property type="protein sequence ID" value="KXA92000.1"/>
    <property type="molecule type" value="Genomic_DNA"/>
</dbReference>
<dbReference type="GO" id="GO:0004803">
    <property type="term" value="F:transposase activity"/>
    <property type="evidence" value="ECO:0007669"/>
    <property type="project" value="InterPro"/>
</dbReference>
<evidence type="ECO:0000259" key="3">
    <source>
        <dbReference type="Pfam" id="PF02371"/>
    </source>
</evidence>
<evidence type="ECO:0000259" key="2">
    <source>
        <dbReference type="Pfam" id="PF01548"/>
    </source>
</evidence>